<keyword evidence="6" id="KW-0408">Iron</keyword>
<evidence type="ECO:0000256" key="4">
    <source>
        <dbReference type="ARBA" id="ARBA00022729"/>
    </source>
</evidence>
<feature type="binding site" description="axial binding residue" evidence="6">
    <location>
        <position position="568"/>
    </location>
    <ligand>
        <name>heme b</name>
        <dbReference type="ChEBI" id="CHEBI:60344"/>
    </ligand>
    <ligandPart>
        <name>Fe</name>
        <dbReference type="ChEBI" id="CHEBI:18248"/>
    </ligandPart>
</feature>
<keyword evidence="3" id="KW-0575">Peroxidase</keyword>
<dbReference type="FunFam" id="1.10.640.10:FF:000003">
    <property type="entry name" value="chorion peroxidase"/>
    <property type="match status" value="1"/>
</dbReference>
<evidence type="ECO:0000256" key="5">
    <source>
        <dbReference type="ARBA" id="ARBA00023180"/>
    </source>
</evidence>
<evidence type="ECO:0000256" key="2">
    <source>
        <dbReference type="ARBA" id="ARBA00022525"/>
    </source>
</evidence>
<evidence type="ECO:0000256" key="6">
    <source>
        <dbReference type="PIRSR" id="PIRSR619791-2"/>
    </source>
</evidence>
<sequence length="797" mass="89729">MLASFLIVAANSHSHYQPGYKHKENVCYCPKVGGLESRCRPIRDCSVWHDLVQATPGTACKLSDGYPGSCCPDLPYNYNGSSLKEPTVCDSSVELESHVECLDVFSLNAAADAGEFQNRVNLQLEKSLSENDIGVRAFSARSTHSRFFSLGTGQQAIDVRKINNEADIATITATQIVQRFKIDRKQVACALSRFKYDDTKLSTKCNTLSDSKCDESQLNSPFRTIDGSCNNVDNIIWGRSNTQYQRVLNSDYNDGIWEPRKAKNGEKLPSPRLVSISVVHDLDRPSEKATIWLMQYGQVLDHDVLLTPEFTREDQTPFACCTDDGKPLSEESLSHGKCLPIDIPEDDPFYSKFNRTCMQFARAALACRSNAVFGQAEQLNANTHYLDLSLVYGSDDKTAGELRTNENGKLNVTSRRDKGPNELDLLPPLPDNTSPLNAPCTLTKEVSGIDPPEEVKCFKAGDVRPDVTPTMAVTQTIFLREHNRLAEELAKLNPSWNDERLYQEARRILIAQAQHITYNEWLPIVIGRSKMQELGLVPLQQGFSNDYDKNLNPSISNEFVGAAFRFGHSMVNGNPHLVNHQRVKEREILLRHHFFKPQELYTPGNLEKFLIGLSTQPSQKVDAYFTEELTNHLFEEQGKGFGLDLVSLNIQRGRDNAAKDFDDLVDVFHPDLIKRLKEVYSSVDDIDLFIGGVNEGRVKGAFVGPVFQCLIAHQFLNLKRGDRYFHDLEGKPGSFSKDQLNEIRKTSMARLICDNSNVHVVQPIVFKTVSDVNPLVRCESYSIPRLDLRPWQEKKKD</sequence>
<keyword evidence="4" id="KW-0732">Signal</keyword>
<dbReference type="OrthoDB" id="823504at2759"/>
<dbReference type="GO" id="GO:0046872">
    <property type="term" value="F:metal ion binding"/>
    <property type="evidence" value="ECO:0007669"/>
    <property type="project" value="UniProtKB-KW"/>
</dbReference>
<accession>A0A8J2S3Q6</accession>
<dbReference type="PRINTS" id="PR00457">
    <property type="entry name" value="ANPEROXIDASE"/>
</dbReference>
<dbReference type="SUPFAM" id="SSF48113">
    <property type="entry name" value="Heme-dependent peroxidases"/>
    <property type="match status" value="1"/>
</dbReference>
<keyword evidence="6" id="KW-0479">Metal-binding</keyword>
<keyword evidence="8" id="KW-1185">Reference proteome</keyword>
<gene>
    <name evidence="7" type="ORF">DGAL_LOCUS14059</name>
</gene>
<dbReference type="InterPro" id="IPR037120">
    <property type="entry name" value="Haem_peroxidase_sf_animal"/>
</dbReference>
<dbReference type="GO" id="GO:0006979">
    <property type="term" value="P:response to oxidative stress"/>
    <property type="evidence" value="ECO:0007669"/>
    <property type="project" value="InterPro"/>
</dbReference>
<dbReference type="Pfam" id="PF03098">
    <property type="entry name" value="An_peroxidase"/>
    <property type="match status" value="1"/>
</dbReference>
<dbReference type="GO" id="GO:0020037">
    <property type="term" value="F:heme binding"/>
    <property type="evidence" value="ECO:0007669"/>
    <property type="project" value="InterPro"/>
</dbReference>
<dbReference type="InterPro" id="IPR010255">
    <property type="entry name" value="Haem_peroxidase_sf"/>
</dbReference>
<dbReference type="Proteomes" id="UP000789390">
    <property type="component" value="Unassembled WGS sequence"/>
</dbReference>
<evidence type="ECO:0008006" key="9">
    <source>
        <dbReference type="Google" id="ProtNLM"/>
    </source>
</evidence>
<keyword evidence="2" id="KW-0964">Secreted</keyword>
<comment type="caution">
    <text evidence="7">The sequence shown here is derived from an EMBL/GenBank/DDBJ whole genome shotgun (WGS) entry which is preliminary data.</text>
</comment>
<keyword evidence="6" id="KW-0349">Heme</keyword>
<dbReference type="GO" id="GO:0005576">
    <property type="term" value="C:extracellular region"/>
    <property type="evidence" value="ECO:0007669"/>
    <property type="project" value="UniProtKB-SubCell"/>
</dbReference>
<name>A0A8J2S3Q6_9CRUS</name>
<dbReference type="PANTHER" id="PTHR11475:SF4">
    <property type="entry name" value="CHORION PEROXIDASE"/>
    <property type="match status" value="1"/>
</dbReference>
<reference evidence="7" key="1">
    <citation type="submission" date="2021-11" db="EMBL/GenBank/DDBJ databases">
        <authorList>
            <person name="Schell T."/>
        </authorList>
    </citation>
    <scope>NUCLEOTIDE SEQUENCE</scope>
    <source>
        <strain evidence="7">M5</strain>
    </source>
</reference>
<evidence type="ECO:0000256" key="1">
    <source>
        <dbReference type="ARBA" id="ARBA00004613"/>
    </source>
</evidence>
<dbReference type="PANTHER" id="PTHR11475">
    <property type="entry name" value="OXIDASE/PEROXIDASE"/>
    <property type="match status" value="1"/>
</dbReference>
<dbReference type="PROSITE" id="PS50292">
    <property type="entry name" value="PEROXIDASE_3"/>
    <property type="match status" value="1"/>
</dbReference>
<proteinExistence type="predicted"/>
<dbReference type="Gene3D" id="1.10.640.10">
    <property type="entry name" value="Haem peroxidase domain superfamily, animal type"/>
    <property type="match status" value="1"/>
</dbReference>
<evidence type="ECO:0000256" key="3">
    <source>
        <dbReference type="ARBA" id="ARBA00022559"/>
    </source>
</evidence>
<organism evidence="7 8">
    <name type="scientific">Daphnia galeata</name>
    <dbReference type="NCBI Taxonomy" id="27404"/>
    <lineage>
        <taxon>Eukaryota</taxon>
        <taxon>Metazoa</taxon>
        <taxon>Ecdysozoa</taxon>
        <taxon>Arthropoda</taxon>
        <taxon>Crustacea</taxon>
        <taxon>Branchiopoda</taxon>
        <taxon>Diplostraca</taxon>
        <taxon>Cladocera</taxon>
        <taxon>Anomopoda</taxon>
        <taxon>Daphniidae</taxon>
        <taxon>Daphnia</taxon>
    </lineage>
</organism>
<dbReference type="CDD" id="cd09823">
    <property type="entry name" value="peroxinectin_like"/>
    <property type="match status" value="1"/>
</dbReference>
<dbReference type="GO" id="GO:0004601">
    <property type="term" value="F:peroxidase activity"/>
    <property type="evidence" value="ECO:0007669"/>
    <property type="project" value="UniProtKB-KW"/>
</dbReference>
<comment type="subcellular location">
    <subcellularLocation>
        <location evidence="1">Secreted</location>
    </subcellularLocation>
</comment>
<evidence type="ECO:0000313" key="7">
    <source>
        <dbReference type="EMBL" id="CAH0110490.1"/>
    </source>
</evidence>
<keyword evidence="3" id="KW-0560">Oxidoreductase</keyword>
<dbReference type="EMBL" id="CAKKLH010000303">
    <property type="protein sequence ID" value="CAH0110490.1"/>
    <property type="molecule type" value="Genomic_DNA"/>
</dbReference>
<evidence type="ECO:0000313" key="8">
    <source>
        <dbReference type="Proteomes" id="UP000789390"/>
    </source>
</evidence>
<protein>
    <recommendedName>
        <fullName evidence="9">Chorion peroxidase</fullName>
    </recommendedName>
</protein>
<keyword evidence="5" id="KW-0325">Glycoprotein</keyword>
<dbReference type="InterPro" id="IPR019791">
    <property type="entry name" value="Haem_peroxidase_animal"/>
</dbReference>
<dbReference type="AlphaFoldDB" id="A0A8J2S3Q6"/>